<gene>
    <name evidence="1" type="ORF">ACFQ1S_03910</name>
</gene>
<evidence type="ECO:0000313" key="2">
    <source>
        <dbReference type="Proteomes" id="UP001597045"/>
    </source>
</evidence>
<organism evidence="1 2">
    <name type="scientific">Kibdelosporangium lantanae</name>
    <dbReference type="NCBI Taxonomy" id="1497396"/>
    <lineage>
        <taxon>Bacteria</taxon>
        <taxon>Bacillati</taxon>
        <taxon>Actinomycetota</taxon>
        <taxon>Actinomycetes</taxon>
        <taxon>Pseudonocardiales</taxon>
        <taxon>Pseudonocardiaceae</taxon>
        <taxon>Kibdelosporangium</taxon>
    </lineage>
</organism>
<evidence type="ECO:0000313" key="1">
    <source>
        <dbReference type="EMBL" id="MFD1044802.1"/>
    </source>
</evidence>
<dbReference type="Proteomes" id="UP001597045">
    <property type="component" value="Unassembled WGS sequence"/>
</dbReference>
<protein>
    <recommendedName>
        <fullName evidence="3">Extracellular repeat, HAF family</fullName>
    </recommendedName>
</protein>
<reference evidence="2" key="1">
    <citation type="journal article" date="2019" name="Int. J. Syst. Evol. Microbiol.">
        <title>The Global Catalogue of Microorganisms (GCM) 10K type strain sequencing project: providing services to taxonomists for standard genome sequencing and annotation.</title>
        <authorList>
            <consortium name="The Broad Institute Genomics Platform"/>
            <consortium name="The Broad Institute Genome Sequencing Center for Infectious Disease"/>
            <person name="Wu L."/>
            <person name="Ma J."/>
        </authorList>
    </citation>
    <scope>NUCLEOTIDE SEQUENCE [LARGE SCALE GENOMIC DNA]</scope>
    <source>
        <strain evidence="2">JCM 31486</strain>
    </source>
</reference>
<comment type="caution">
    <text evidence="1">The sequence shown here is derived from an EMBL/GenBank/DDBJ whole genome shotgun (WGS) entry which is preliminary data.</text>
</comment>
<evidence type="ECO:0008006" key="3">
    <source>
        <dbReference type="Google" id="ProtNLM"/>
    </source>
</evidence>
<name>A0ABW3M3B2_9PSEU</name>
<dbReference type="EMBL" id="JBHTIS010000128">
    <property type="protein sequence ID" value="MFD1044802.1"/>
    <property type="molecule type" value="Genomic_DNA"/>
</dbReference>
<accession>A0ABW3M3B2</accession>
<sequence length="399" mass="42572">MRVRRFAHRRSTAFGAVLVCVDMVVNGATANASGGNLAWETVELQGYTGLPVRPVAINNRGTVIGNGRLAAYMETVRWDRDGKFVQLQFDSEFSRTQAQAINDDDTAVGSAAAQSGEERAARWGADGGLTLLQSLPDSNHSWASAINMRGEIVGGALTREYVTVPVRWDHGGNVTVLETPSGMWSGRATGINDNGVVIGEVVGPDSQTHHAARWDEHGHVKVLDALPNGSWSQADHVDKTGVVAGASDDGTGQSYAVRWDRNGHVIKLDTLGGSYGAVKDMNRNGVMTGNAANTMGSDRAVRWSPRGHIQELPMHGDAYRSNAVAINSRGTVLGMIFSGGGMASIALWWRDGRAVTLPISTDNASVSPVDINDVDSVLVTSLIDGSRTHNTVWRPHPST</sequence>
<keyword evidence="2" id="KW-1185">Reference proteome</keyword>
<proteinExistence type="predicted"/>